<gene>
    <name evidence="1" type="ORF">VTL71DRAFT_12316</name>
</gene>
<sequence length="205" mass="22130">MDSSVERRGMYVNIVGTTATEPEFTNRHIGGKQVVIPVNFYASSISVPLHDSLLHILDGASTRLKGNDPVLSIPLPTYTKSAINCRAWHEIKSDQISLVPPVHQEPLFPPSHAQASHRHQASQGARLRFHALLCFSLGRLAVWIGGLTGDVQLASAVPISKTLTDRSGILAVSMPCADDRGEAKGYEFIQQDSQSLIPGTGMDPG</sequence>
<accession>A0ABR4CM78</accession>
<comment type="caution">
    <text evidence="1">The sequence shown here is derived from an EMBL/GenBank/DDBJ whole genome shotgun (WGS) entry which is preliminary data.</text>
</comment>
<organism evidence="1 2">
    <name type="scientific">Oculimacula yallundae</name>
    <dbReference type="NCBI Taxonomy" id="86028"/>
    <lineage>
        <taxon>Eukaryota</taxon>
        <taxon>Fungi</taxon>
        <taxon>Dikarya</taxon>
        <taxon>Ascomycota</taxon>
        <taxon>Pezizomycotina</taxon>
        <taxon>Leotiomycetes</taxon>
        <taxon>Helotiales</taxon>
        <taxon>Ploettnerulaceae</taxon>
        <taxon>Oculimacula</taxon>
    </lineage>
</organism>
<keyword evidence="2" id="KW-1185">Reference proteome</keyword>
<evidence type="ECO:0000313" key="1">
    <source>
        <dbReference type="EMBL" id="KAL2071081.1"/>
    </source>
</evidence>
<proteinExistence type="predicted"/>
<dbReference type="EMBL" id="JAZHXI010000005">
    <property type="protein sequence ID" value="KAL2071081.1"/>
    <property type="molecule type" value="Genomic_DNA"/>
</dbReference>
<protein>
    <submittedName>
        <fullName evidence="1">Uncharacterized protein</fullName>
    </submittedName>
</protein>
<evidence type="ECO:0000313" key="2">
    <source>
        <dbReference type="Proteomes" id="UP001595075"/>
    </source>
</evidence>
<name>A0ABR4CM78_9HELO</name>
<dbReference type="Proteomes" id="UP001595075">
    <property type="component" value="Unassembled WGS sequence"/>
</dbReference>
<reference evidence="1 2" key="1">
    <citation type="journal article" date="2024" name="Commun. Biol.">
        <title>Comparative genomic analysis of thermophilic fungi reveals convergent evolutionary adaptations and gene losses.</title>
        <authorList>
            <person name="Steindorff A.S."/>
            <person name="Aguilar-Pontes M.V."/>
            <person name="Robinson A.J."/>
            <person name="Andreopoulos B."/>
            <person name="LaButti K."/>
            <person name="Kuo A."/>
            <person name="Mondo S."/>
            <person name="Riley R."/>
            <person name="Otillar R."/>
            <person name="Haridas S."/>
            <person name="Lipzen A."/>
            <person name="Grimwood J."/>
            <person name="Schmutz J."/>
            <person name="Clum A."/>
            <person name="Reid I.D."/>
            <person name="Moisan M.C."/>
            <person name="Butler G."/>
            <person name="Nguyen T.T.M."/>
            <person name="Dewar K."/>
            <person name="Conant G."/>
            <person name="Drula E."/>
            <person name="Henrissat B."/>
            <person name="Hansel C."/>
            <person name="Singer S."/>
            <person name="Hutchinson M.I."/>
            <person name="de Vries R.P."/>
            <person name="Natvig D.O."/>
            <person name="Powell A.J."/>
            <person name="Tsang A."/>
            <person name="Grigoriev I.V."/>
        </authorList>
    </citation>
    <scope>NUCLEOTIDE SEQUENCE [LARGE SCALE GENOMIC DNA]</scope>
    <source>
        <strain evidence="1 2">CBS 494.80</strain>
    </source>
</reference>